<name>A0ABW3FHS4_9HYPH</name>
<protein>
    <submittedName>
        <fullName evidence="2">Uncharacterized protein</fullName>
    </submittedName>
</protein>
<keyword evidence="1" id="KW-0472">Membrane</keyword>
<sequence>MSEETEKSCWGVTLWTVAIVVALVLVTSLFQSGEQAAQLTQKLV</sequence>
<dbReference type="Proteomes" id="UP001597101">
    <property type="component" value="Unassembled WGS sequence"/>
</dbReference>
<evidence type="ECO:0000313" key="3">
    <source>
        <dbReference type="Proteomes" id="UP001597101"/>
    </source>
</evidence>
<accession>A0ABW3FHS4</accession>
<comment type="caution">
    <text evidence="2">The sequence shown here is derived from an EMBL/GenBank/DDBJ whole genome shotgun (WGS) entry which is preliminary data.</text>
</comment>
<keyword evidence="1" id="KW-1133">Transmembrane helix</keyword>
<keyword evidence="3" id="KW-1185">Reference proteome</keyword>
<reference evidence="3" key="1">
    <citation type="journal article" date="2019" name="Int. J. Syst. Evol. Microbiol.">
        <title>The Global Catalogue of Microorganisms (GCM) 10K type strain sequencing project: providing services to taxonomists for standard genome sequencing and annotation.</title>
        <authorList>
            <consortium name="The Broad Institute Genomics Platform"/>
            <consortium name="The Broad Institute Genome Sequencing Center for Infectious Disease"/>
            <person name="Wu L."/>
            <person name="Ma J."/>
        </authorList>
    </citation>
    <scope>NUCLEOTIDE SEQUENCE [LARGE SCALE GENOMIC DNA]</scope>
    <source>
        <strain evidence="3">CCUG 60023</strain>
    </source>
</reference>
<proteinExistence type="predicted"/>
<organism evidence="2 3">
    <name type="scientific">Pseudahrensia aquimaris</name>
    <dbReference type="NCBI Taxonomy" id="744461"/>
    <lineage>
        <taxon>Bacteria</taxon>
        <taxon>Pseudomonadati</taxon>
        <taxon>Pseudomonadota</taxon>
        <taxon>Alphaproteobacteria</taxon>
        <taxon>Hyphomicrobiales</taxon>
        <taxon>Ahrensiaceae</taxon>
        <taxon>Pseudahrensia</taxon>
    </lineage>
</organism>
<evidence type="ECO:0000313" key="2">
    <source>
        <dbReference type="EMBL" id="MFD0917665.1"/>
    </source>
</evidence>
<dbReference type="RefSeq" id="WP_377213520.1">
    <property type="nucleotide sequence ID" value="NZ_JBHTJV010000025.1"/>
</dbReference>
<feature type="transmembrane region" description="Helical" evidence="1">
    <location>
        <begin position="12"/>
        <end position="30"/>
    </location>
</feature>
<gene>
    <name evidence="2" type="ORF">ACFQ14_14780</name>
</gene>
<evidence type="ECO:0000256" key="1">
    <source>
        <dbReference type="SAM" id="Phobius"/>
    </source>
</evidence>
<keyword evidence="1" id="KW-0812">Transmembrane</keyword>
<dbReference type="EMBL" id="JBHTJV010000025">
    <property type="protein sequence ID" value="MFD0917665.1"/>
    <property type="molecule type" value="Genomic_DNA"/>
</dbReference>